<reference evidence="1 2" key="1">
    <citation type="journal article" date="2024" name="J Genomics">
        <title>Draft genome sequencing and assembly of Favolaschia claudopus CIRM-BRFM 2984 isolated from oak limbs.</title>
        <authorList>
            <person name="Navarro D."/>
            <person name="Drula E."/>
            <person name="Chaduli D."/>
            <person name="Cazenave R."/>
            <person name="Ahrendt S."/>
            <person name="Wang J."/>
            <person name="Lipzen A."/>
            <person name="Daum C."/>
            <person name="Barry K."/>
            <person name="Grigoriev I.V."/>
            <person name="Favel A."/>
            <person name="Rosso M.N."/>
            <person name="Martin F."/>
        </authorList>
    </citation>
    <scope>NUCLEOTIDE SEQUENCE [LARGE SCALE GENOMIC DNA]</scope>
    <source>
        <strain evidence="1 2">CIRM-BRFM 2984</strain>
    </source>
</reference>
<protein>
    <recommendedName>
        <fullName evidence="3">F-box domain-containing protein</fullName>
    </recommendedName>
</protein>
<evidence type="ECO:0008006" key="3">
    <source>
        <dbReference type="Google" id="ProtNLM"/>
    </source>
</evidence>
<accession>A0AAW0D8M9</accession>
<gene>
    <name evidence="1" type="ORF">R3P38DRAFT_3345288</name>
</gene>
<organism evidence="1 2">
    <name type="scientific">Favolaschia claudopus</name>
    <dbReference type="NCBI Taxonomy" id="2862362"/>
    <lineage>
        <taxon>Eukaryota</taxon>
        <taxon>Fungi</taxon>
        <taxon>Dikarya</taxon>
        <taxon>Basidiomycota</taxon>
        <taxon>Agaricomycotina</taxon>
        <taxon>Agaricomycetes</taxon>
        <taxon>Agaricomycetidae</taxon>
        <taxon>Agaricales</taxon>
        <taxon>Marasmiineae</taxon>
        <taxon>Mycenaceae</taxon>
        <taxon>Favolaschia</taxon>
    </lineage>
</organism>
<name>A0AAW0D8M9_9AGAR</name>
<evidence type="ECO:0000313" key="2">
    <source>
        <dbReference type="Proteomes" id="UP001362999"/>
    </source>
</evidence>
<dbReference type="EMBL" id="JAWWNJ010000009">
    <property type="protein sequence ID" value="KAK7048109.1"/>
    <property type="molecule type" value="Genomic_DNA"/>
</dbReference>
<proteinExistence type="predicted"/>
<comment type="caution">
    <text evidence="1">The sequence shown here is derived from an EMBL/GenBank/DDBJ whole genome shotgun (WGS) entry which is preliminary data.</text>
</comment>
<dbReference type="Proteomes" id="UP001362999">
    <property type="component" value="Unassembled WGS sequence"/>
</dbReference>
<sequence>MNRPPTSISVTRLMSEVSLAHTLDSQWPTLVKHSDSLVLSLSPDVLQLAMGSMSPSDLLTLRSTARLFQRVIDGPQSEYIWGHAFRNVKFEAPIDVPYSPLKIAALAFGGGECYAALLTCAAKWMTRGNSCAAAVTSKATNQARSASRLRLLGSVSFSPGENSIRSWRELVRASQQPCHADVDGAAWMERLRLQNGKLLYEASTEYREKKVATVHRNHELLTRIAGTYGMTFSQLVSRSPTLARQVNAFSRDLKSIDTVWQSIRKDVLAEVIERVSFDGSSIPCPFCAPVPRRRLFGEKGLNSHIAELYAPIHREHVAEEVQVPKMYRCSLCPARKEKVFNRAALRHHIRNTVARHYCSVLRKKDSSNALSIGIRERRICGGVATLR</sequence>
<dbReference type="AlphaFoldDB" id="A0AAW0D8M9"/>
<keyword evidence="2" id="KW-1185">Reference proteome</keyword>
<evidence type="ECO:0000313" key="1">
    <source>
        <dbReference type="EMBL" id="KAK7048109.1"/>
    </source>
</evidence>